<protein>
    <submittedName>
        <fullName evidence="3">AAA domain-containing protein</fullName>
    </submittedName>
</protein>
<feature type="domain" description="ATPase dynein-related AAA" evidence="2">
    <location>
        <begin position="74"/>
        <end position="238"/>
    </location>
</feature>
<accession>A0A4P9W6M7</accession>
<dbReference type="InterPro" id="IPR011704">
    <property type="entry name" value="ATPase_dyneun-rel_AAA"/>
</dbReference>
<dbReference type="SUPFAM" id="SSF52540">
    <property type="entry name" value="P-loop containing nucleoside triphosphate hydrolases"/>
    <property type="match status" value="2"/>
</dbReference>
<feature type="domain" description="ATPase dynein-related AAA" evidence="2">
    <location>
        <begin position="373"/>
        <end position="448"/>
    </location>
</feature>
<sequence>MTTNKPGGGAASSARRIDQIRNALTAEEGGDVTIPLATPRNPELVPSKCLVGLQEQANLEHLQWMMRKDLLGQDIFLIGPPGPAKRHLALSFLHLANREGEYIALHRDISDADLKQRREIVREGENEGGALTAKWIDGVAVRAAIEGRVLIIEGIEKAERNTLPLLNNLLENREMNLEDGRHIIHPARYDSLLASHSKSQLDTWRLVRASERFRVIALGVPVPPFPGNPLDPPFRSRFQVRYVDMGTASAVDTETKSAAVRAVADLDAAIKYSYEIGSGPPHGSKIDKSGAPLKHARTPSSTDRRTPYDLVDVVQTAPGLGVATFRAGNESVSTPVVLGTAPPNPPPPPTFVQTPRLTDLTSRILQSHALSHDICIVGPKGSGKTLAVHRFAALVGLEVENVALYRDMTARDLMLRRGTRKDGSTFWEDSALTTAALTGKLAILDGLEWIPA</sequence>
<dbReference type="OrthoDB" id="5186at2759"/>
<dbReference type="InterPro" id="IPR027417">
    <property type="entry name" value="P-loop_NTPase"/>
</dbReference>
<dbReference type="PANTHER" id="PTHR21610">
    <property type="entry name" value="VON WILLEBRAND FACTOR A DOMAIN-CONTAINING PROTEIN 8"/>
    <property type="match status" value="1"/>
</dbReference>
<organism evidence="3 4">
    <name type="scientific">Blyttiomyces helicus</name>
    <dbReference type="NCBI Taxonomy" id="388810"/>
    <lineage>
        <taxon>Eukaryota</taxon>
        <taxon>Fungi</taxon>
        <taxon>Fungi incertae sedis</taxon>
        <taxon>Chytridiomycota</taxon>
        <taxon>Chytridiomycota incertae sedis</taxon>
        <taxon>Chytridiomycetes</taxon>
        <taxon>Chytridiomycetes incertae sedis</taxon>
        <taxon>Blyttiomyces</taxon>
    </lineage>
</organism>
<evidence type="ECO:0000313" key="3">
    <source>
        <dbReference type="EMBL" id="RKO86390.1"/>
    </source>
</evidence>
<evidence type="ECO:0000256" key="1">
    <source>
        <dbReference type="SAM" id="MobiDB-lite"/>
    </source>
</evidence>
<dbReference type="GO" id="GO:0005524">
    <property type="term" value="F:ATP binding"/>
    <property type="evidence" value="ECO:0007669"/>
    <property type="project" value="InterPro"/>
</dbReference>
<dbReference type="GO" id="GO:0005737">
    <property type="term" value="C:cytoplasm"/>
    <property type="evidence" value="ECO:0007669"/>
    <property type="project" value="TreeGrafter"/>
</dbReference>
<reference evidence="4" key="1">
    <citation type="journal article" date="2018" name="Nat. Microbiol.">
        <title>Leveraging single-cell genomics to expand the fungal tree of life.</title>
        <authorList>
            <person name="Ahrendt S.R."/>
            <person name="Quandt C.A."/>
            <person name="Ciobanu D."/>
            <person name="Clum A."/>
            <person name="Salamov A."/>
            <person name="Andreopoulos B."/>
            <person name="Cheng J.F."/>
            <person name="Woyke T."/>
            <person name="Pelin A."/>
            <person name="Henrissat B."/>
            <person name="Reynolds N.K."/>
            <person name="Benny G.L."/>
            <person name="Smith M.E."/>
            <person name="James T.Y."/>
            <person name="Grigoriev I.V."/>
        </authorList>
    </citation>
    <scope>NUCLEOTIDE SEQUENCE [LARGE SCALE GENOMIC DNA]</scope>
</reference>
<evidence type="ECO:0000313" key="4">
    <source>
        <dbReference type="Proteomes" id="UP000269721"/>
    </source>
</evidence>
<dbReference type="Pfam" id="PF07728">
    <property type="entry name" value="AAA_5"/>
    <property type="match status" value="2"/>
</dbReference>
<dbReference type="AlphaFoldDB" id="A0A4P9W6M7"/>
<feature type="non-terminal residue" evidence="3">
    <location>
        <position position="452"/>
    </location>
</feature>
<dbReference type="EMBL" id="KZ998239">
    <property type="protein sequence ID" value="RKO86390.1"/>
    <property type="molecule type" value="Genomic_DNA"/>
</dbReference>
<dbReference type="Gene3D" id="3.40.50.300">
    <property type="entry name" value="P-loop containing nucleotide triphosphate hydrolases"/>
    <property type="match status" value="2"/>
</dbReference>
<dbReference type="InterPro" id="IPR039891">
    <property type="entry name" value="VWA8"/>
</dbReference>
<feature type="region of interest" description="Disordered" evidence="1">
    <location>
        <begin position="281"/>
        <end position="305"/>
    </location>
</feature>
<keyword evidence="4" id="KW-1185">Reference proteome</keyword>
<dbReference type="Proteomes" id="UP000269721">
    <property type="component" value="Unassembled WGS sequence"/>
</dbReference>
<dbReference type="GO" id="GO:0016887">
    <property type="term" value="F:ATP hydrolysis activity"/>
    <property type="evidence" value="ECO:0007669"/>
    <property type="project" value="InterPro"/>
</dbReference>
<name>A0A4P9W6M7_9FUNG</name>
<dbReference type="PANTHER" id="PTHR21610:SF9">
    <property type="entry name" value="VON WILLEBRAND FACTOR A DOMAIN-CONTAINING PROTEIN 8"/>
    <property type="match status" value="1"/>
</dbReference>
<gene>
    <name evidence="3" type="ORF">BDK51DRAFT_35113</name>
</gene>
<dbReference type="FunFam" id="3.40.50.300:FF:000587">
    <property type="entry name" value="von Willebrand factor A domain containing 8"/>
    <property type="match status" value="1"/>
</dbReference>
<evidence type="ECO:0000259" key="2">
    <source>
        <dbReference type="Pfam" id="PF07728"/>
    </source>
</evidence>
<proteinExistence type="predicted"/>